<evidence type="ECO:0000313" key="2">
    <source>
        <dbReference type="EMBL" id="AUV84562.1"/>
    </source>
</evidence>
<dbReference type="GeneID" id="35595186"/>
<feature type="region of interest" description="Disordered" evidence="1">
    <location>
        <begin position="1"/>
        <end position="27"/>
    </location>
</feature>
<dbReference type="EMBL" id="CP026312">
    <property type="protein sequence ID" value="AUV84562.1"/>
    <property type="molecule type" value="Genomic_DNA"/>
</dbReference>
<dbReference type="RefSeq" id="WP_103428241.1">
    <property type="nucleotide sequence ID" value="NZ_CP026312.1"/>
</dbReference>
<dbReference type="AlphaFoldDB" id="A0A2I8VRM7"/>
<name>A0A2I8VRM7_9EURY</name>
<reference evidence="2 3" key="1">
    <citation type="submission" date="2018-01" db="EMBL/GenBank/DDBJ databases">
        <title>Complete genome sequence of Salinigranum rubrum GX10T, an extremely halophilic archaeon isolated from a marine solar saltern.</title>
        <authorList>
            <person name="Han S."/>
        </authorList>
    </citation>
    <scope>NUCLEOTIDE SEQUENCE [LARGE SCALE GENOMIC DNA]</scope>
    <source>
        <strain evidence="2 3">GX10</strain>
        <plasmid evidence="3">Plasmid unnamed3</plasmid>
    </source>
</reference>
<keyword evidence="3" id="KW-1185">Reference proteome</keyword>
<gene>
    <name evidence="2" type="ORF">C2R22_23800</name>
</gene>
<evidence type="ECO:0000256" key="1">
    <source>
        <dbReference type="SAM" id="MobiDB-lite"/>
    </source>
</evidence>
<keyword evidence="2" id="KW-0614">Plasmid</keyword>
<geneLocation type="plasmid" evidence="2">
    <name>unnamed3</name>
</geneLocation>
<sequence length="67" mass="7559">MADVLGDKNPDAREEIEEGYEKAADDAKITERQGETINERLESLDEVLGDKVPVKERHMIGSFTRGR</sequence>
<organism evidence="2 3">
    <name type="scientific">Salinigranum rubrum</name>
    <dbReference type="NCBI Taxonomy" id="755307"/>
    <lineage>
        <taxon>Archaea</taxon>
        <taxon>Methanobacteriati</taxon>
        <taxon>Methanobacteriota</taxon>
        <taxon>Stenosarchaea group</taxon>
        <taxon>Halobacteria</taxon>
        <taxon>Halobacteriales</taxon>
        <taxon>Haloferacaceae</taxon>
        <taxon>Salinigranum</taxon>
    </lineage>
</organism>
<dbReference type="Proteomes" id="UP000236584">
    <property type="component" value="Plasmid unnamed3"/>
</dbReference>
<accession>A0A2I8VRM7</accession>
<evidence type="ECO:0000313" key="3">
    <source>
        <dbReference type="Proteomes" id="UP000236584"/>
    </source>
</evidence>
<dbReference type="KEGG" id="srub:C2R22_23800"/>
<protein>
    <submittedName>
        <fullName evidence="2">Uncharacterized protein</fullName>
    </submittedName>
</protein>
<proteinExistence type="predicted"/>